<evidence type="ECO:0000256" key="2">
    <source>
        <dbReference type="SAM" id="MobiDB-lite"/>
    </source>
</evidence>
<sequence>MDANSNDINQFEKRSWKDAVVLKLHNPKVLIGIFIFFLLFTVSILALTASKSEGDKKSATENTKPGEKSENNFPPAKIDSELTIVNLSPIDNTQDAGINQAVTVTFNRNIKKEEIELSIMPRVELKIDIRNNLLIFTPVSSYQPGTLYTYLVKSKSFAKPPNTHNFQTTGLTTVFLPDTQDLEGQKNLDDFQKSSHPDVFLSNQTPFENEFFRIDSYFTDVPAGHFAFTASIKTMPVANGKTEMNNWLLSLGLAQDQIKNLDIRYLGVKP</sequence>
<keyword evidence="1" id="KW-0732">Signal</keyword>
<comment type="caution">
    <text evidence="5">The sequence shown here is derived from an EMBL/GenBank/DDBJ whole genome shotgun (WGS) entry which is preliminary data.</text>
</comment>
<feature type="region of interest" description="Disordered" evidence="2">
    <location>
        <begin position="54"/>
        <end position="75"/>
    </location>
</feature>
<organism evidence="5 6">
    <name type="scientific">Candidatus Gottesmanbacteria bacterium RIFCSPHIGHO2_02_FULL_40_13</name>
    <dbReference type="NCBI Taxonomy" id="1798384"/>
    <lineage>
        <taxon>Bacteria</taxon>
        <taxon>Candidatus Gottesmaniibacteriota</taxon>
    </lineage>
</organism>
<proteinExistence type="predicted"/>
<dbReference type="Proteomes" id="UP000177092">
    <property type="component" value="Unassembled WGS sequence"/>
</dbReference>
<accession>A0A1F6A941</accession>
<dbReference type="Pfam" id="PF13205">
    <property type="entry name" value="Big_5"/>
    <property type="match status" value="1"/>
</dbReference>
<gene>
    <name evidence="5" type="ORF">A3D03_02570</name>
</gene>
<name>A0A1F6A941_9BACT</name>
<keyword evidence="3" id="KW-1133">Transmembrane helix</keyword>
<evidence type="ECO:0000256" key="3">
    <source>
        <dbReference type="SAM" id="Phobius"/>
    </source>
</evidence>
<dbReference type="InterPro" id="IPR032812">
    <property type="entry name" value="SbsA_Ig"/>
</dbReference>
<feature type="transmembrane region" description="Helical" evidence="3">
    <location>
        <begin position="29"/>
        <end position="49"/>
    </location>
</feature>
<dbReference type="Gene3D" id="2.60.40.3710">
    <property type="match status" value="1"/>
</dbReference>
<feature type="domain" description="SbsA Ig-like" evidence="4">
    <location>
        <begin position="81"/>
        <end position="154"/>
    </location>
</feature>
<dbReference type="AlphaFoldDB" id="A0A1F6A941"/>
<reference evidence="5 6" key="1">
    <citation type="journal article" date="2016" name="Nat. Commun.">
        <title>Thousands of microbial genomes shed light on interconnected biogeochemical processes in an aquifer system.</title>
        <authorList>
            <person name="Anantharaman K."/>
            <person name="Brown C.T."/>
            <person name="Hug L.A."/>
            <person name="Sharon I."/>
            <person name="Castelle C.J."/>
            <person name="Probst A.J."/>
            <person name="Thomas B.C."/>
            <person name="Singh A."/>
            <person name="Wilkins M.J."/>
            <person name="Karaoz U."/>
            <person name="Brodie E.L."/>
            <person name="Williams K.H."/>
            <person name="Hubbard S.S."/>
            <person name="Banfield J.F."/>
        </authorList>
    </citation>
    <scope>NUCLEOTIDE SEQUENCE [LARGE SCALE GENOMIC DNA]</scope>
</reference>
<keyword evidence="3" id="KW-0812">Transmembrane</keyword>
<evidence type="ECO:0000313" key="6">
    <source>
        <dbReference type="Proteomes" id="UP000177092"/>
    </source>
</evidence>
<protein>
    <recommendedName>
        <fullName evidence="4">SbsA Ig-like domain-containing protein</fullName>
    </recommendedName>
</protein>
<evidence type="ECO:0000259" key="4">
    <source>
        <dbReference type="Pfam" id="PF13205"/>
    </source>
</evidence>
<dbReference type="EMBL" id="MFJN01000029">
    <property type="protein sequence ID" value="OGG21096.1"/>
    <property type="molecule type" value="Genomic_DNA"/>
</dbReference>
<evidence type="ECO:0000256" key="1">
    <source>
        <dbReference type="ARBA" id="ARBA00022729"/>
    </source>
</evidence>
<keyword evidence="3" id="KW-0472">Membrane</keyword>
<feature type="compositionally biased region" description="Basic and acidic residues" evidence="2">
    <location>
        <begin position="54"/>
        <end position="70"/>
    </location>
</feature>
<evidence type="ECO:0000313" key="5">
    <source>
        <dbReference type="EMBL" id="OGG21096.1"/>
    </source>
</evidence>